<dbReference type="Proteomes" id="UP000675920">
    <property type="component" value="Unplaced"/>
</dbReference>
<dbReference type="InterPro" id="IPR017926">
    <property type="entry name" value="GATASE"/>
</dbReference>
<name>A0A8B6X9C8_9BURK</name>
<keyword evidence="2" id="KW-1185">Reference proteome</keyword>
<dbReference type="PROSITE" id="PS51273">
    <property type="entry name" value="GATASE_TYPE_1"/>
    <property type="match status" value="1"/>
</dbReference>
<reference evidence="3" key="1">
    <citation type="journal article" date="1999" name="Biochemistry">
        <title>The amidotransferase family of enzymes: molecular machines for the production and delivery of ammonia.</title>
        <authorList>
            <person name="Raushel F.M."/>
            <person name="Thoden J.B."/>
            <person name="Holden H.M."/>
        </authorList>
    </citation>
    <scope>NUCLEOTIDE SEQUENCE</scope>
</reference>
<dbReference type="Gene3D" id="3.40.50.880">
    <property type="match status" value="1"/>
</dbReference>
<dbReference type="RefSeq" id="WP_051378145.1">
    <property type="nucleotide sequence ID" value="NZ_AXWS01000007.1"/>
</dbReference>
<dbReference type="InterPro" id="IPR029062">
    <property type="entry name" value="Class_I_gatase-like"/>
</dbReference>
<sequence length="245" mass="25613">MTAGRLLILQPARDDGPAFLATWLQARGEPFDVLSLEDGAAVPPTADGLRGLAILGGYMSVGDDIGYLRATEALVRDCVARGVPVIGHCLGGQLIASAFGARVAPHAVPEIGWFPLAIAEAPEARRWFGATTAALAYQWHYQSFALPPGAVPLAASPDCANQAFALGSALAMQFHIEIDAPKLDAWLRQSPGELAASATAPTVQAAEAQRATARAAMAPSQALAARIYSVWLRAPHRAMPAPPHA</sequence>
<protein>
    <submittedName>
        <fullName evidence="3">Type 1 glutamine amidotransferase</fullName>
    </submittedName>
</protein>
<dbReference type="AlphaFoldDB" id="A0A8B6X9C8"/>
<keyword evidence="3" id="KW-0315">Glutamine amidotransferase</keyword>
<dbReference type="Pfam" id="PF00117">
    <property type="entry name" value="GATase"/>
    <property type="match status" value="1"/>
</dbReference>
<dbReference type="OrthoDB" id="9813383at2"/>
<proteinExistence type="predicted"/>
<dbReference type="GO" id="GO:0005829">
    <property type="term" value="C:cytosol"/>
    <property type="evidence" value="ECO:0007669"/>
    <property type="project" value="TreeGrafter"/>
</dbReference>
<evidence type="ECO:0000313" key="3">
    <source>
        <dbReference type="RefSeq" id="WP_051378145.1"/>
    </source>
</evidence>
<organism evidence="2 3">
    <name type="scientific">Derxia gummosa DSM 723</name>
    <dbReference type="NCBI Taxonomy" id="1121388"/>
    <lineage>
        <taxon>Bacteria</taxon>
        <taxon>Pseudomonadati</taxon>
        <taxon>Pseudomonadota</taxon>
        <taxon>Betaproteobacteria</taxon>
        <taxon>Burkholderiales</taxon>
        <taxon>Alcaligenaceae</taxon>
        <taxon>Derxia</taxon>
    </lineage>
</organism>
<dbReference type="SUPFAM" id="SSF52317">
    <property type="entry name" value="Class I glutamine amidotransferase-like"/>
    <property type="match status" value="1"/>
</dbReference>
<evidence type="ECO:0000313" key="2">
    <source>
        <dbReference type="Proteomes" id="UP000675920"/>
    </source>
</evidence>
<dbReference type="InterPro" id="IPR044992">
    <property type="entry name" value="ChyE-like"/>
</dbReference>
<reference evidence="3" key="2">
    <citation type="submission" date="2025-08" db="UniProtKB">
        <authorList>
            <consortium name="RefSeq"/>
        </authorList>
    </citation>
    <scope>IDENTIFICATION</scope>
</reference>
<evidence type="ECO:0000259" key="1">
    <source>
        <dbReference type="Pfam" id="PF00117"/>
    </source>
</evidence>
<dbReference type="CDD" id="cd01741">
    <property type="entry name" value="GATase1_1"/>
    <property type="match status" value="1"/>
</dbReference>
<feature type="domain" description="Glutamine amidotransferase" evidence="1">
    <location>
        <begin position="47"/>
        <end position="178"/>
    </location>
</feature>
<dbReference type="PANTHER" id="PTHR42695">
    <property type="entry name" value="GLUTAMINE AMIDOTRANSFERASE YLR126C-RELATED"/>
    <property type="match status" value="1"/>
</dbReference>
<dbReference type="PANTHER" id="PTHR42695:SF5">
    <property type="entry name" value="GLUTAMINE AMIDOTRANSFERASE YLR126C-RELATED"/>
    <property type="match status" value="1"/>
</dbReference>
<accession>A0A8B6X9C8</accession>